<dbReference type="Gene3D" id="3.40.1440.10">
    <property type="entry name" value="GIY-YIG endonuclease"/>
    <property type="match status" value="1"/>
</dbReference>
<evidence type="ECO:0000313" key="3">
    <source>
        <dbReference type="EMBL" id="BAX55568.1"/>
    </source>
</evidence>
<dbReference type="InterPro" id="IPR000305">
    <property type="entry name" value="GIY-YIG_endonuc"/>
</dbReference>
<dbReference type="Proteomes" id="UP000218676">
    <property type="component" value="Chromosome 2"/>
</dbReference>
<dbReference type="CDD" id="cd10456">
    <property type="entry name" value="GIY-YIG_UPF0213"/>
    <property type="match status" value="1"/>
</dbReference>
<dbReference type="PROSITE" id="PS50164">
    <property type="entry name" value="GIY_YIG"/>
    <property type="match status" value="1"/>
</dbReference>
<dbReference type="PANTHER" id="PTHR34477:SF1">
    <property type="entry name" value="UPF0213 PROTEIN YHBQ"/>
    <property type="match status" value="1"/>
</dbReference>
<evidence type="ECO:0000313" key="4">
    <source>
        <dbReference type="EMBL" id="QOD58164.1"/>
    </source>
</evidence>
<dbReference type="Pfam" id="PF01541">
    <property type="entry name" value="GIY-YIG"/>
    <property type="match status" value="1"/>
</dbReference>
<evidence type="ECO:0000313" key="5">
    <source>
        <dbReference type="Proteomes" id="UP000218676"/>
    </source>
</evidence>
<evidence type="ECO:0000313" key="6">
    <source>
        <dbReference type="Proteomes" id="UP000516656"/>
    </source>
</evidence>
<dbReference type="SUPFAM" id="SSF82771">
    <property type="entry name" value="GIY-YIG endonuclease"/>
    <property type="match status" value="1"/>
</dbReference>
<dbReference type="EMBL" id="AP018046">
    <property type="protein sequence ID" value="BAX55568.1"/>
    <property type="molecule type" value="Genomic_DNA"/>
</dbReference>
<gene>
    <name evidence="4" type="ORF">IC627_20505</name>
    <name evidence="3" type="ORF">PDPUS_2_00982</name>
</gene>
<organism evidence="3 5">
    <name type="scientific">Photobacterium damsela subsp. piscicida</name>
    <name type="common">Pasteurella piscicida</name>
    <dbReference type="NCBI Taxonomy" id="38294"/>
    <lineage>
        <taxon>Bacteria</taxon>
        <taxon>Pseudomonadati</taxon>
        <taxon>Pseudomonadota</taxon>
        <taxon>Gammaproteobacteria</taxon>
        <taxon>Vibrionales</taxon>
        <taxon>Vibrionaceae</taxon>
        <taxon>Photobacterium</taxon>
    </lineage>
</organism>
<dbReference type="EMBL" id="CP061855">
    <property type="protein sequence ID" value="QOD58164.1"/>
    <property type="molecule type" value="Genomic_DNA"/>
</dbReference>
<feature type="domain" description="GIY-YIG" evidence="2">
    <location>
        <begin position="13"/>
        <end position="89"/>
    </location>
</feature>
<dbReference type="SMART" id="SM00465">
    <property type="entry name" value="GIYc"/>
    <property type="match status" value="1"/>
</dbReference>
<reference evidence="4 6" key="3">
    <citation type="submission" date="2020-09" db="EMBL/GenBank/DDBJ databases">
        <title>Complete, closed and curated genome sequences of Photobacterium damselae subsp. piscicida isolates from Australia indicate localised evolution and additional plasmid-borne pathogenicity mechanisms.</title>
        <authorList>
            <person name="Baseggio L."/>
            <person name="Silayeva O."/>
            <person name="Buller N."/>
            <person name="Landos M."/>
            <person name="Engelstaedter J."/>
            <person name="Barnes A.C."/>
        </authorList>
    </citation>
    <scope>NUCLEOTIDE SEQUENCE [LARGE SCALE GENOMIC DNA]</scope>
    <source>
        <strain evidence="4 6">AS-16-0540-1</strain>
    </source>
</reference>
<reference evidence="5" key="2">
    <citation type="submission" date="2017-05" db="EMBL/GenBank/DDBJ databases">
        <title>Whole genome sequence of fish pathogenic bacteria, Photobacterium damselae subsp. piscicida, strain 91-197, isolated from hybrid striped bass (Morone sp.) in USA.</title>
        <authorList>
            <person name="Teru Y."/>
            <person name="Hikima J."/>
            <person name="Kono T."/>
            <person name="Sakai M."/>
            <person name="Takano T."/>
            <person name="Hawke J.P."/>
            <person name="Takeyama H."/>
            <person name="Aoki T."/>
        </authorList>
    </citation>
    <scope>NUCLEOTIDE SEQUENCE [LARGE SCALE GENOMIC DNA]</scope>
    <source>
        <strain evidence="5">91-197</strain>
    </source>
</reference>
<sequence>MNEYQEDNRKIAPSWWVYLIRTQQNSLYCGVTTNIDRRFHEHQFTAKGAKYLKGKGPLHLVWYSEIGDKRCAMQYEYRIKKLSKSHKEQLVEGLKTLDMLIPNMD</sequence>
<reference evidence="3" key="1">
    <citation type="journal article" date="2017" name="Genome Announc.">
        <title>Whole-Genome Sequence of Photobacterium damselae subsp. piscicida Strain 91-197, Isolated from Hybrid Striped Bass (Morone sp.) in the United States.</title>
        <authorList>
            <person name="Teru Y."/>
            <person name="Hikima J."/>
            <person name="Kono T."/>
            <person name="Sakai M."/>
            <person name="Takano T."/>
            <person name="Hawke J.P."/>
            <person name="Takeyama H."/>
            <person name="Aoki T."/>
        </authorList>
    </citation>
    <scope>NUCLEOTIDE SEQUENCE</scope>
    <source>
        <strain evidence="3">91-197</strain>
    </source>
</reference>
<evidence type="ECO:0000259" key="2">
    <source>
        <dbReference type="PROSITE" id="PS50164"/>
    </source>
</evidence>
<comment type="similarity">
    <text evidence="1">Belongs to the UPF0213 family.</text>
</comment>
<dbReference type="PANTHER" id="PTHR34477">
    <property type="entry name" value="UPF0213 PROTEIN YHBQ"/>
    <property type="match status" value="1"/>
</dbReference>
<dbReference type="Proteomes" id="UP000516656">
    <property type="component" value="Chromosome 2"/>
</dbReference>
<proteinExistence type="inferred from homology"/>
<evidence type="ECO:0000256" key="1">
    <source>
        <dbReference type="ARBA" id="ARBA00007435"/>
    </source>
</evidence>
<dbReference type="AlphaFoldDB" id="A0A1Q9GUV1"/>
<dbReference type="RefSeq" id="WP_044177945.1">
    <property type="nucleotide sequence ID" value="NZ_AP018046.1"/>
</dbReference>
<protein>
    <submittedName>
        <fullName evidence="4">GIY-YIG nuclease family protein</fullName>
    </submittedName>
    <submittedName>
        <fullName evidence="3">GIY-YIG nuclease superfamily protein</fullName>
    </submittedName>
</protein>
<name>A0A1Q9GUV1_PHODP</name>
<dbReference type="InterPro" id="IPR035901">
    <property type="entry name" value="GIY-YIG_endonuc_sf"/>
</dbReference>
<dbReference type="InterPro" id="IPR050190">
    <property type="entry name" value="UPF0213_domain"/>
</dbReference>
<accession>A0A1Q9GUV1</accession>